<name>A0AAD5X261_9FUNG</name>
<evidence type="ECO:0000256" key="2">
    <source>
        <dbReference type="ARBA" id="ARBA00045899"/>
    </source>
</evidence>
<dbReference type="FunFam" id="2.20.25.20:FF:000001">
    <property type="entry name" value="Casein kinase II subunit beta"/>
    <property type="match status" value="1"/>
</dbReference>
<dbReference type="PANTHER" id="PTHR11740:SF39">
    <property type="entry name" value="CASEIN KINASE II SUBUNIT BETA"/>
    <property type="match status" value="1"/>
</dbReference>
<sequence length="322" mass="36956">MIVYNGTGPSQKKRVQSVKLQKVEGHMLSHEQDTNLIRGKDDDLHRAAAANSAKLQLNAIHTITSALVRLALGTDDAENVDGQKYRRQHATRDMYKEEDAMSATSDSAESTAYWIEWFLSLKGNEFFCEIDEDYIMDRFNLTGLNTEVSSYSLAFDLITDALEEELDNESRTEVENAARHLYGLIHARFIITARGLAKMQEKYRHADFGRCPRVLCENQAVMPVGLTDNPKQKAVKLFCPRCEDVYSPPSRRHNGIDGAYFGTTFPHLFFQSYSNLVPQKLATRYVPKIFGFKIHQTAREQRKQDELRREQQRRLQGLENEE</sequence>
<comment type="caution">
    <text evidence="4">The sequence shown here is derived from an EMBL/GenBank/DDBJ whole genome shotgun (WGS) entry which is preliminary data.</text>
</comment>
<dbReference type="SUPFAM" id="SSF57798">
    <property type="entry name" value="Casein kinase II beta subunit"/>
    <property type="match status" value="1"/>
</dbReference>
<dbReference type="SMART" id="SM01085">
    <property type="entry name" value="CK_II_beta"/>
    <property type="match status" value="1"/>
</dbReference>
<dbReference type="GO" id="GO:0034456">
    <property type="term" value="C:UTP-C complex"/>
    <property type="evidence" value="ECO:0007669"/>
    <property type="project" value="TreeGrafter"/>
</dbReference>
<comment type="similarity">
    <text evidence="1 3">Belongs to the casein kinase 2 subunit beta family.</text>
</comment>
<dbReference type="PANTHER" id="PTHR11740">
    <property type="entry name" value="CASEIN KINASE II SUBUNIT BETA"/>
    <property type="match status" value="1"/>
</dbReference>
<organism evidence="4 5">
    <name type="scientific">Rhizophlyctis rosea</name>
    <dbReference type="NCBI Taxonomy" id="64517"/>
    <lineage>
        <taxon>Eukaryota</taxon>
        <taxon>Fungi</taxon>
        <taxon>Fungi incertae sedis</taxon>
        <taxon>Chytridiomycota</taxon>
        <taxon>Chytridiomycota incertae sedis</taxon>
        <taxon>Chytridiomycetes</taxon>
        <taxon>Rhizophlyctidales</taxon>
        <taxon>Rhizophlyctidaceae</taxon>
        <taxon>Rhizophlyctis</taxon>
    </lineage>
</organism>
<dbReference type="InterPro" id="IPR000704">
    <property type="entry name" value="Casein_kinase_II_reg-sub"/>
</dbReference>
<proteinExistence type="inferred from homology"/>
<dbReference type="InterPro" id="IPR035991">
    <property type="entry name" value="Casein_kinase_II_beta-like"/>
</dbReference>
<comment type="subunit">
    <text evidence="3">Tetramer of two alpha and two beta subunits.</text>
</comment>
<dbReference type="GO" id="GO:0005956">
    <property type="term" value="C:protein kinase CK2 complex"/>
    <property type="evidence" value="ECO:0007669"/>
    <property type="project" value="UniProtKB-UniRule"/>
</dbReference>
<dbReference type="Gene3D" id="2.20.25.20">
    <property type="match status" value="1"/>
</dbReference>
<dbReference type="PRINTS" id="PR00472">
    <property type="entry name" value="CASNKINASEII"/>
</dbReference>
<dbReference type="FunFam" id="1.10.1820.10:FF:000005">
    <property type="entry name" value="Casein kinase II subunit beta"/>
    <property type="match status" value="1"/>
</dbReference>
<dbReference type="Proteomes" id="UP001212841">
    <property type="component" value="Unassembled WGS sequence"/>
</dbReference>
<evidence type="ECO:0000256" key="3">
    <source>
        <dbReference type="RuleBase" id="RU361268"/>
    </source>
</evidence>
<dbReference type="GO" id="GO:0005737">
    <property type="term" value="C:cytoplasm"/>
    <property type="evidence" value="ECO:0007669"/>
    <property type="project" value="TreeGrafter"/>
</dbReference>
<reference evidence="4" key="1">
    <citation type="submission" date="2020-05" db="EMBL/GenBank/DDBJ databases">
        <title>Phylogenomic resolution of chytrid fungi.</title>
        <authorList>
            <person name="Stajich J.E."/>
            <person name="Amses K."/>
            <person name="Simmons R."/>
            <person name="Seto K."/>
            <person name="Myers J."/>
            <person name="Bonds A."/>
            <person name="Quandt C.A."/>
            <person name="Barry K."/>
            <person name="Liu P."/>
            <person name="Grigoriev I."/>
            <person name="Longcore J.E."/>
            <person name="James T.Y."/>
        </authorList>
    </citation>
    <scope>NUCLEOTIDE SEQUENCE</scope>
    <source>
        <strain evidence="4">JEL0318</strain>
    </source>
</reference>
<comment type="function">
    <text evidence="2 3">Regulatory subunit of casein kinase II/CK2. As part of the kinase complex regulates the basal catalytic activity of the alpha subunit a constitutively active serine/threonine-protein kinase that phosphorylates a large number of substrates containing acidic residues C-terminal to the phosphorylated serine or threonine.</text>
</comment>
<gene>
    <name evidence="4" type="primary">CKB2</name>
    <name evidence="4" type="ORF">HK097_006294</name>
</gene>
<dbReference type="GO" id="GO:0019887">
    <property type="term" value="F:protein kinase regulator activity"/>
    <property type="evidence" value="ECO:0007669"/>
    <property type="project" value="InterPro"/>
</dbReference>
<dbReference type="Pfam" id="PF01214">
    <property type="entry name" value="CK_II_beta"/>
    <property type="match status" value="1"/>
</dbReference>
<dbReference type="GO" id="GO:0006359">
    <property type="term" value="P:regulation of transcription by RNA polymerase III"/>
    <property type="evidence" value="ECO:0007669"/>
    <property type="project" value="TreeGrafter"/>
</dbReference>
<protein>
    <recommendedName>
        <fullName evidence="3">Casein kinase II subunit beta</fullName>
        <shortName evidence="3">CK II beta</shortName>
    </recommendedName>
</protein>
<dbReference type="InterPro" id="IPR016149">
    <property type="entry name" value="Casein_kin_II_reg-sub_N"/>
</dbReference>
<evidence type="ECO:0000313" key="4">
    <source>
        <dbReference type="EMBL" id="KAJ3052421.1"/>
    </source>
</evidence>
<accession>A0AAD5X261</accession>
<evidence type="ECO:0000256" key="1">
    <source>
        <dbReference type="ARBA" id="ARBA00006941"/>
    </source>
</evidence>
<dbReference type="EMBL" id="JADGJD010000296">
    <property type="protein sequence ID" value="KAJ3052421.1"/>
    <property type="molecule type" value="Genomic_DNA"/>
</dbReference>
<keyword evidence="5" id="KW-1185">Reference proteome</keyword>
<evidence type="ECO:0000313" key="5">
    <source>
        <dbReference type="Proteomes" id="UP001212841"/>
    </source>
</evidence>
<dbReference type="Gene3D" id="1.10.1820.10">
    <property type="entry name" value="protein kinase ck2 holoenzyme, chain C, domain 1"/>
    <property type="match status" value="1"/>
</dbReference>
<dbReference type="AlphaFoldDB" id="A0AAD5X261"/>